<sequence length="273" mass="30423">MGFEARPAQPPIDVFVSGQTQFRAAFTDELVGHRIELNGPDSRRVTLEFLESHVLRRTVPGGVAAVELHYDATAVRPGIYLIDYLDPSWPMSSALNSHARLLSWVLELKPARATLAVSGIVTADHPGLGALLRGRTDHEFWSTDIDSSPHPRSSGLVGHRVIWRYSDTDEYEHNYLNSGTFVWQCLRGVERGLSELDPSRAYAIADGLYFFHWSEVDLVVESALVVDLHALRTYGRFYALDAGDAELRHHQFGAVGELLGVAIYPSDPDYRPV</sequence>
<dbReference type="InterPro" id="IPR024724">
    <property type="entry name" value="MoaF_N"/>
</dbReference>
<gene>
    <name evidence="3" type="ORF">GCM10022381_25870</name>
</gene>
<reference evidence="4" key="1">
    <citation type="journal article" date="2019" name="Int. J. Syst. Evol. Microbiol.">
        <title>The Global Catalogue of Microorganisms (GCM) 10K type strain sequencing project: providing services to taxonomists for standard genome sequencing and annotation.</title>
        <authorList>
            <consortium name="The Broad Institute Genomics Platform"/>
            <consortium name="The Broad Institute Genome Sequencing Center for Infectious Disease"/>
            <person name="Wu L."/>
            <person name="Ma J."/>
        </authorList>
    </citation>
    <scope>NUCLEOTIDE SEQUENCE [LARGE SCALE GENOMIC DNA]</scope>
    <source>
        <strain evidence="4">JCM 17021</strain>
    </source>
</reference>
<dbReference type="Pfam" id="PF17409">
    <property type="entry name" value="MoaF_C"/>
    <property type="match status" value="1"/>
</dbReference>
<feature type="domain" description="MoaF C-terminal" evidence="2">
    <location>
        <begin position="153"/>
        <end position="260"/>
    </location>
</feature>
<dbReference type="Pfam" id="PF10703">
    <property type="entry name" value="MoaF"/>
    <property type="match status" value="1"/>
</dbReference>
<keyword evidence="4" id="KW-1185">Reference proteome</keyword>
<dbReference type="Gene3D" id="2.40.128.20">
    <property type="match status" value="1"/>
</dbReference>
<dbReference type="InterPro" id="IPR035348">
    <property type="entry name" value="MoaF_C"/>
</dbReference>
<name>A0ABP7KNI5_9MICO</name>
<proteinExistence type="predicted"/>
<feature type="domain" description="Molybdenum cofactor biosynthesis protein F N-terminal" evidence="1">
    <location>
        <begin position="10"/>
        <end position="120"/>
    </location>
</feature>
<comment type="caution">
    <text evidence="3">The sequence shown here is derived from an EMBL/GenBank/DDBJ whole genome shotgun (WGS) entry which is preliminary data.</text>
</comment>
<evidence type="ECO:0008006" key="5">
    <source>
        <dbReference type="Google" id="ProtNLM"/>
    </source>
</evidence>
<dbReference type="RefSeq" id="WP_345067271.1">
    <property type="nucleotide sequence ID" value="NZ_BAABCN010000007.1"/>
</dbReference>
<evidence type="ECO:0000313" key="4">
    <source>
        <dbReference type="Proteomes" id="UP001501803"/>
    </source>
</evidence>
<dbReference type="EMBL" id="BAABCN010000007">
    <property type="protein sequence ID" value="GAA3882421.1"/>
    <property type="molecule type" value="Genomic_DNA"/>
</dbReference>
<accession>A0ABP7KNI5</accession>
<evidence type="ECO:0000259" key="1">
    <source>
        <dbReference type="Pfam" id="PF10703"/>
    </source>
</evidence>
<evidence type="ECO:0000259" key="2">
    <source>
        <dbReference type="Pfam" id="PF17409"/>
    </source>
</evidence>
<dbReference type="InterPro" id="IPR012674">
    <property type="entry name" value="Calycin"/>
</dbReference>
<evidence type="ECO:0000313" key="3">
    <source>
        <dbReference type="EMBL" id="GAA3882421.1"/>
    </source>
</evidence>
<dbReference type="Proteomes" id="UP001501803">
    <property type="component" value="Unassembled WGS sequence"/>
</dbReference>
<protein>
    <recommendedName>
        <fullName evidence="5">Molybdenum cofactor biosynthesis protein F</fullName>
    </recommendedName>
</protein>
<organism evidence="3 4">
    <name type="scientific">Leifsonia kafniensis</name>
    <dbReference type="NCBI Taxonomy" id="475957"/>
    <lineage>
        <taxon>Bacteria</taxon>
        <taxon>Bacillati</taxon>
        <taxon>Actinomycetota</taxon>
        <taxon>Actinomycetes</taxon>
        <taxon>Micrococcales</taxon>
        <taxon>Microbacteriaceae</taxon>
        <taxon>Leifsonia</taxon>
    </lineage>
</organism>